<dbReference type="PRINTS" id="PR00127">
    <property type="entry name" value="CLPPROTEASEP"/>
</dbReference>
<evidence type="ECO:0000256" key="2">
    <source>
        <dbReference type="ARBA" id="ARBA00022490"/>
    </source>
</evidence>
<comment type="similarity">
    <text evidence="1 6">Belongs to the peptidase S14 family.</text>
</comment>
<feature type="region of interest" description="Disordered" evidence="7">
    <location>
        <begin position="205"/>
        <end position="250"/>
    </location>
</feature>
<dbReference type="PANTHER" id="PTHR10381">
    <property type="entry name" value="ATP-DEPENDENT CLP PROTEASE PROTEOLYTIC SUBUNIT"/>
    <property type="match status" value="1"/>
</dbReference>
<dbReference type="GO" id="GO:0009368">
    <property type="term" value="C:endopeptidase Clp complex"/>
    <property type="evidence" value="ECO:0007669"/>
    <property type="project" value="TreeGrafter"/>
</dbReference>
<dbReference type="GO" id="GO:0004252">
    <property type="term" value="F:serine-type endopeptidase activity"/>
    <property type="evidence" value="ECO:0007669"/>
    <property type="project" value="InterPro"/>
</dbReference>
<dbReference type="GO" id="GO:0051117">
    <property type="term" value="F:ATPase binding"/>
    <property type="evidence" value="ECO:0007669"/>
    <property type="project" value="TreeGrafter"/>
</dbReference>
<dbReference type="SUPFAM" id="SSF52096">
    <property type="entry name" value="ClpP/crotonase"/>
    <property type="match status" value="1"/>
</dbReference>
<keyword evidence="3 8" id="KW-0645">Protease</keyword>
<dbReference type="InterPro" id="IPR001907">
    <property type="entry name" value="ClpP"/>
</dbReference>
<evidence type="ECO:0000313" key="8">
    <source>
        <dbReference type="EMBL" id="MDQ0314843.1"/>
    </source>
</evidence>
<gene>
    <name evidence="8" type="ORF">J2S73_001280</name>
</gene>
<dbReference type="InterPro" id="IPR029045">
    <property type="entry name" value="ClpP/crotonase-like_dom_sf"/>
</dbReference>
<proteinExistence type="inferred from homology"/>
<dbReference type="InterPro" id="IPR023562">
    <property type="entry name" value="ClpP/TepA"/>
</dbReference>
<protein>
    <recommendedName>
        <fullName evidence="6">ATP-dependent Clp protease proteolytic subunit</fullName>
    </recommendedName>
</protein>
<dbReference type="AlphaFoldDB" id="A0AAE3VML4"/>
<dbReference type="PANTHER" id="PTHR10381:SF70">
    <property type="entry name" value="ATP-DEPENDENT CLP PROTEASE PROTEOLYTIC SUBUNIT"/>
    <property type="match status" value="1"/>
</dbReference>
<dbReference type="NCBIfam" id="NF045542">
    <property type="entry name" value="Clp_rel_HeadMat"/>
    <property type="match status" value="1"/>
</dbReference>
<evidence type="ECO:0000256" key="1">
    <source>
        <dbReference type="ARBA" id="ARBA00007039"/>
    </source>
</evidence>
<keyword evidence="5" id="KW-0720">Serine protease</keyword>
<dbReference type="GO" id="GO:0006515">
    <property type="term" value="P:protein quality control for misfolded or incompletely synthesized proteins"/>
    <property type="evidence" value="ECO:0007669"/>
    <property type="project" value="TreeGrafter"/>
</dbReference>
<evidence type="ECO:0000256" key="7">
    <source>
        <dbReference type="SAM" id="MobiDB-lite"/>
    </source>
</evidence>
<evidence type="ECO:0000256" key="4">
    <source>
        <dbReference type="ARBA" id="ARBA00022801"/>
    </source>
</evidence>
<keyword evidence="9" id="KW-1185">Reference proteome</keyword>
<feature type="region of interest" description="Disordered" evidence="7">
    <location>
        <begin position="292"/>
        <end position="349"/>
    </location>
</feature>
<feature type="compositionally biased region" description="Basic and acidic residues" evidence="7">
    <location>
        <begin position="219"/>
        <end position="242"/>
    </location>
</feature>
<dbReference type="Proteomes" id="UP001229244">
    <property type="component" value="Unassembled WGS sequence"/>
</dbReference>
<dbReference type="GO" id="GO:0004176">
    <property type="term" value="F:ATP-dependent peptidase activity"/>
    <property type="evidence" value="ECO:0007669"/>
    <property type="project" value="InterPro"/>
</dbReference>
<evidence type="ECO:0000256" key="6">
    <source>
        <dbReference type="RuleBase" id="RU003567"/>
    </source>
</evidence>
<evidence type="ECO:0000313" key="9">
    <source>
        <dbReference type="Proteomes" id="UP001229244"/>
    </source>
</evidence>
<comment type="caution">
    <text evidence="8">The sequence shown here is derived from an EMBL/GenBank/DDBJ whole genome shotgun (WGS) entry which is preliminary data.</text>
</comment>
<organism evidence="8 9">
    <name type="scientific">Amorphus orientalis</name>
    <dbReference type="NCBI Taxonomy" id="649198"/>
    <lineage>
        <taxon>Bacteria</taxon>
        <taxon>Pseudomonadati</taxon>
        <taxon>Pseudomonadota</taxon>
        <taxon>Alphaproteobacteria</taxon>
        <taxon>Hyphomicrobiales</taxon>
        <taxon>Amorphaceae</taxon>
        <taxon>Amorphus</taxon>
    </lineage>
</organism>
<dbReference type="Pfam" id="PF00574">
    <property type="entry name" value="CLP_protease"/>
    <property type="match status" value="1"/>
</dbReference>
<dbReference type="Gene3D" id="3.90.226.10">
    <property type="entry name" value="2-enoyl-CoA Hydratase, Chain A, domain 1"/>
    <property type="match status" value="1"/>
</dbReference>
<sequence>MTILRDGELILYGYVGDDFWGEGFTASAVLAALAEHGRDNDLVVRLNSGGGIIDEGVAIYNALATHKGNVRIEIDAVAASAATIIAMAGDEIVMKAGSIMMIHDPANITFGTIADHEKTIEQLSAYAAQMVSIYAERSGNSPESVRATMEAETWLTADQAVEAGYADKAEAGQAKAVAAFDFRVFAKAPDDLKALAERKNWTFKADHRAGASASGASRSKKETHMPENPKPEKTTAELEEANKQAADAAVTAYKERRKAVMSLEEATGRESLAEHLVESTELDVEAIKATLAASPKAQAEDPEPDPAAYERERLATAGQAQPGAKATAKSGLHDRITKKIEGLKPAAAG</sequence>
<evidence type="ECO:0000256" key="5">
    <source>
        <dbReference type="ARBA" id="ARBA00022825"/>
    </source>
</evidence>
<evidence type="ECO:0000256" key="3">
    <source>
        <dbReference type="ARBA" id="ARBA00022670"/>
    </source>
</evidence>
<keyword evidence="4" id="KW-0378">Hydrolase</keyword>
<reference evidence="8" key="1">
    <citation type="submission" date="2023-07" db="EMBL/GenBank/DDBJ databases">
        <title>Genomic Encyclopedia of Type Strains, Phase IV (KMG-IV): sequencing the most valuable type-strain genomes for metagenomic binning, comparative biology and taxonomic classification.</title>
        <authorList>
            <person name="Goeker M."/>
        </authorList>
    </citation>
    <scope>NUCLEOTIDE SEQUENCE</scope>
    <source>
        <strain evidence="8">DSM 21202</strain>
    </source>
</reference>
<feature type="compositionally biased region" description="Basic and acidic residues" evidence="7">
    <location>
        <begin position="331"/>
        <end position="342"/>
    </location>
</feature>
<accession>A0AAE3VML4</accession>
<keyword evidence="2" id="KW-0963">Cytoplasm</keyword>
<dbReference type="CDD" id="cd07016">
    <property type="entry name" value="S14_ClpP_1"/>
    <property type="match status" value="1"/>
</dbReference>
<dbReference type="EMBL" id="JAUSUL010000001">
    <property type="protein sequence ID" value="MDQ0314843.1"/>
    <property type="molecule type" value="Genomic_DNA"/>
</dbReference>
<name>A0AAE3VML4_9HYPH</name>
<dbReference type="RefSeq" id="WP_306884629.1">
    <property type="nucleotide sequence ID" value="NZ_JAUSUL010000001.1"/>
</dbReference>